<evidence type="ECO:0000313" key="3">
    <source>
        <dbReference type="Proteomes" id="UP000637061"/>
    </source>
</evidence>
<dbReference type="SUPFAM" id="SSF109604">
    <property type="entry name" value="HD-domain/PDEase-like"/>
    <property type="match status" value="1"/>
</dbReference>
<dbReference type="InterPro" id="IPR052194">
    <property type="entry name" value="MESH1"/>
</dbReference>
<dbReference type="Proteomes" id="UP000637061">
    <property type="component" value="Unassembled WGS sequence"/>
</dbReference>
<comment type="caution">
    <text evidence="2">The sequence shown here is derived from an EMBL/GenBank/DDBJ whole genome shotgun (WGS) entry which is preliminary data.</text>
</comment>
<dbReference type="InterPro" id="IPR003607">
    <property type="entry name" value="HD/PDEase_dom"/>
</dbReference>
<dbReference type="AlphaFoldDB" id="A0A8I1EHS0"/>
<dbReference type="RefSeq" id="WP_198747783.1">
    <property type="nucleotide sequence ID" value="NZ_JAEHTE010000023.1"/>
</dbReference>
<organism evidence="2 3">
    <name type="scientific">Pseudomonas putida</name>
    <name type="common">Arthrobacter siderocapsulatus</name>
    <dbReference type="NCBI Taxonomy" id="303"/>
    <lineage>
        <taxon>Bacteria</taxon>
        <taxon>Pseudomonadati</taxon>
        <taxon>Pseudomonadota</taxon>
        <taxon>Gammaproteobacteria</taxon>
        <taxon>Pseudomonadales</taxon>
        <taxon>Pseudomonadaceae</taxon>
        <taxon>Pseudomonas</taxon>
    </lineage>
</organism>
<dbReference type="GO" id="GO:0008893">
    <property type="term" value="F:guanosine-3',5'-bis(diphosphate) 3'-diphosphatase activity"/>
    <property type="evidence" value="ECO:0007669"/>
    <property type="project" value="TreeGrafter"/>
</dbReference>
<dbReference type="SMART" id="SM00471">
    <property type="entry name" value="HDc"/>
    <property type="match status" value="1"/>
</dbReference>
<sequence length="195" mass="21232">MDPLVYKARIFAMAAHAAVGQVRNYTGLPYIVHPIEVADILAKAGYGAQVQAAGLLHDVLEDTAVTYELIEEEFGLYVAELVRSVTNVAKKEDGIRKVRSLINLNHKAKADPDGQSIVYADIMSNMPSLPELKPDFAKVYVREKYAVLIALDKGDEDLRHMAMEVVEAAAASLGIDLREESAGVVNNGRQSQPGL</sequence>
<feature type="domain" description="HD/PDEase" evidence="1">
    <location>
        <begin position="26"/>
        <end position="135"/>
    </location>
</feature>
<dbReference type="EMBL" id="JAEHTE010000023">
    <property type="protein sequence ID" value="MBI6885856.1"/>
    <property type="molecule type" value="Genomic_DNA"/>
</dbReference>
<dbReference type="PANTHER" id="PTHR46246">
    <property type="entry name" value="GUANOSINE-3',5'-BIS(DIPHOSPHATE) 3'-PYROPHOSPHOHYDROLASE MESH1"/>
    <property type="match status" value="1"/>
</dbReference>
<dbReference type="Pfam" id="PF13328">
    <property type="entry name" value="HD_4"/>
    <property type="match status" value="1"/>
</dbReference>
<gene>
    <name evidence="2" type="ORF">JEU22_18270</name>
</gene>
<name>A0A8I1EHS0_PSEPU</name>
<evidence type="ECO:0000259" key="1">
    <source>
        <dbReference type="SMART" id="SM00471"/>
    </source>
</evidence>
<reference evidence="2" key="1">
    <citation type="submission" date="2020-12" db="EMBL/GenBank/DDBJ databases">
        <title>Enhanced detection system for hospital associated transmission using whole genome sequencing surveillance.</title>
        <authorList>
            <person name="Harrison L.H."/>
            <person name="Van Tyne D."/>
            <person name="Marsh J.W."/>
            <person name="Griffith M.P."/>
            <person name="Snyder D.J."/>
            <person name="Cooper V.S."/>
            <person name="Mustapha M."/>
        </authorList>
    </citation>
    <scope>NUCLEOTIDE SEQUENCE</scope>
    <source>
        <strain evidence="2">PSB00042</strain>
    </source>
</reference>
<dbReference type="PANTHER" id="PTHR46246:SF1">
    <property type="entry name" value="GUANOSINE-3',5'-BIS(DIPHOSPHATE) 3'-PYROPHOSPHOHYDROLASE MESH1"/>
    <property type="match status" value="1"/>
</dbReference>
<accession>A0A8I1EHS0</accession>
<protein>
    <submittedName>
        <fullName evidence="2">Bifunctional (P)ppGpp synthetase/guanosine-3',5'-bis(Diphosphate) 3'-pyrophosphohydrolase</fullName>
    </submittedName>
</protein>
<evidence type="ECO:0000313" key="2">
    <source>
        <dbReference type="EMBL" id="MBI6885856.1"/>
    </source>
</evidence>
<keyword evidence="2" id="KW-0378">Hydrolase</keyword>
<proteinExistence type="predicted"/>
<dbReference type="Gene3D" id="1.10.3210.10">
    <property type="entry name" value="Hypothetical protein af1432"/>
    <property type="match status" value="1"/>
</dbReference>